<dbReference type="GO" id="GO:0005777">
    <property type="term" value="C:peroxisome"/>
    <property type="evidence" value="ECO:0007669"/>
    <property type="project" value="TreeGrafter"/>
</dbReference>
<dbReference type="SMART" id="SM01060">
    <property type="entry name" value="Catalase"/>
    <property type="match status" value="1"/>
</dbReference>
<dbReference type="PANTHER" id="PTHR11465:SF9">
    <property type="entry name" value="CATALASE"/>
    <property type="match status" value="1"/>
</dbReference>
<organism evidence="9 10">
    <name type="scientific">Folsomia candida</name>
    <name type="common">Springtail</name>
    <dbReference type="NCBI Taxonomy" id="158441"/>
    <lineage>
        <taxon>Eukaryota</taxon>
        <taxon>Metazoa</taxon>
        <taxon>Ecdysozoa</taxon>
        <taxon>Arthropoda</taxon>
        <taxon>Hexapoda</taxon>
        <taxon>Collembola</taxon>
        <taxon>Entomobryomorpha</taxon>
        <taxon>Isotomoidea</taxon>
        <taxon>Isotomidae</taxon>
        <taxon>Proisotominae</taxon>
        <taxon>Folsomia</taxon>
    </lineage>
</organism>
<comment type="similarity">
    <text evidence="1">Belongs to the catalase family.</text>
</comment>
<dbReference type="Pfam" id="PF00199">
    <property type="entry name" value="Catalase"/>
    <property type="match status" value="1"/>
</dbReference>
<proteinExistence type="inferred from homology"/>
<dbReference type="GO" id="GO:0042744">
    <property type="term" value="P:hydrogen peroxide catabolic process"/>
    <property type="evidence" value="ECO:0007669"/>
    <property type="project" value="TreeGrafter"/>
</dbReference>
<dbReference type="PROSITE" id="PS00437">
    <property type="entry name" value="CATALASE_1"/>
    <property type="match status" value="1"/>
</dbReference>
<evidence type="ECO:0000313" key="9">
    <source>
        <dbReference type="EMBL" id="OXA54941.1"/>
    </source>
</evidence>
<keyword evidence="4 7" id="KW-0479">Metal-binding</keyword>
<dbReference type="GO" id="GO:0042542">
    <property type="term" value="P:response to hydrogen peroxide"/>
    <property type="evidence" value="ECO:0007669"/>
    <property type="project" value="TreeGrafter"/>
</dbReference>
<dbReference type="OrthoDB" id="6880011at2759"/>
<dbReference type="InterPro" id="IPR018028">
    <property type="entry name" value="Catalase"/>
</dbReference>
<dbReference type="Proteomes" id="UP000198287">
    <property type="component" value="Unassembled WGS sequence"/>
</dbReference>
<dbReference type="PIRSF" id="PIRSF038928">
    <property type="entry name" value="Catalase_clade1-3"/>
    <property type="match status" value="1"/>
</dbReference>
<gene>
    <name evidence="9" type="ORF">Fcan01_11059</name>
</gene>
<dbReference type="InterPro" id="IPR024711">
    <property type="entry name" value="Catalase_clade1/3"/>
</dbReference>
<feature type="domain" description="Catalase core" evidence="8">
    <location>
        <begin position="44"/>
        <end position="432"/>
    </location>
</feature>
<evidence type="ECO:0000256" key="3">
    <source>
        <dbReference type="ARBA" id="ARBA00022617"/>
    </source>
</evidence>
<dbReference type="PANTHER" id="PTHR11465">
    <property type="entry name" value="CATALASE"/>
    <property type="match status" value="1"/>
</dbReference>
<evidence type="ECO:0000256" key="5">
    <source>
        <dbReference type="ARBA" id="ARBA00023002"/>
    </source>
</evidence>
<protein>
    <submittedName>
        <fullName evidence="9">Catalase</fullName>
    </submittedName>
</protein>
<sequence length="533" mass="58858">MFPYFLTLAATTIAFLPYKQQDPSSAQLPTWGATHPGGNLRKATNGAGNPLPSGISSLAVQPAGPLLMDPVLINKLASFVRERIPPRVVHPLGFGAFGTFVVTNDVTAFTAARVFNQVGKETPVLVRFSKVNAKAGTPETTRDQKGFAVRLYTSEDGNLDFAGVVTNVFHISDPMLFPEVNRASFVNPVTNQPDHNMIFDFQSLRPETTQRYIKLLSDNLFAPGSMRSLNGHAVNIFLCTNNAGVSVYCKFGWKALQKIAPLTDKAAISLAGTEPGYYTKDLYNAIDSGNYPRWAFGMKILTFDRVNTLSFNPFDITKAWLEDEFPFIPIGEFVLNRNVANYFAEIEQAGFDPANLVPGISPNTPDIMLAARLFSYKDSQRYRLGPNFEEIQVNRPISPVSKYERDGPIRTSAASNGLGDPVYYPNSFNGPGIDEFAARLDVPGFANGPISRQDRVVDNFSQVIRYLQTEVSPAEMERIARRVATDLISIQDQGVRGRFFKNCIYPLGAPFSDMVLYYYGTLTDGVGRDLESL</sequence>
<keyword evidence="6 7" id="KW-0408">Iron</keyword>
<dbReference type="InterPro" id="IPR011614">
    <property type="entry name" value="Catalase_core"/>
</dbReference>
<dbReference type="EMBL" id="LNIX01000005">
    <property type="protein sequence ID" value="OXA54941.1"/>
    <property type="molecule type" value="Genomic_DNA"/>
</dbReference>
<evidence type="ECO:0000256" key="7">
    <source>
        <dbReference type="PIRSR" id="PIRSR038928-2"/>
    </source>
</evidence>
<name>A0A226EDR5_FOLCA</name>
<dbReference type="SUPFAM" id="SSF56634">
    <property type="entry name" value="Heme-dependent catalase-like"/>
    <property type="match status" value="1"/>
</dbReference>
<dbReference type="InterPro" id="IPR020835">
    <property type="entry name" value="Catalase_sf"/>
</dbReference>
<keyword evidence="3 7" id="KW-0349">Heme</keyword>
<evidence type="ECO:0000313" key="10">
    <source>
        <dbReference type="Proteomes" id="UP000198287"/>
    </source>
</evidence>
<evidence type="ECO:0000256" key="1">
    <source>
        <dbReference type="ARBA" id="ARBA00005329"/>
    </source>
</evidence>
<evidence type="ECO:0000259" key="8">
    <source>
        <dbReference type="SMART" id="SM01060"/>
    </source>
</evidence>
<dbReference type="GO" id="GO:0004096">
    <property type="term" value="F:catalase activity"/>
    <property type="evidence" value="ECO:0007669"/>
    <property type="project" value="InterPro"/>
</dbReference>
<keyword evidence="2" id="KW-0575">Peroxidase</keyword>
<dbReference type="GO" id="GO:0046872">
    <property type="term" value="F:metal ion binding"/>
    <property type="evidence" value="ECO:0007669"/>
    <property type="project" value="UniProtKB-KW"/>
</dbReference>
<evidence type="ECO:0000256" key="6">
    <source>
        <dbReference type="ARBA" id="ARBA00023004"/>
    </source>
</evidence>
<evidence type="ECO:0000256" key="2">
    <source>
        <dbReference type="ARBA" id="ARBA00022559"/>
    </source>
</evidence>
<accession>A0A226EDR5</accession>
<evidence type="ECO:0000256" key="4">
    <source>
        <dbReference type="ARBA" id="ARBA00022723"/>
    </source>
</evidence>
<dbReference type="GO" id="GO:0005739">
    <property type="term" value="C:mitochondrion"/>
    <property type="evidence" value="ECO:0007669"/>
    <property type="project" value="TreeGrafter"/>
</dbReference>
<dbReference type="PRINTS" id="PR00067">
    <property type="entry name" value="CATALASE"/>
</dbReference>
<dbReference type="GO" id="GO:0020037">
    <property type="term" value="F:heme binding"/>
    <property type="evidence" value="ECO:0007669"/>
    <property type="project" value="InterPro"/>
</dbReference>
<dbReference type="InterPro" id="IPR002226">
    <property type="entry name" value="Catalase_haem_BS"/>
</dbReference>
<comment type="caution">
    <text evidence="9">The sequence shown here is derived from an EMBL/GenBank/DDBJ whole genome shotgun (WGS) entry which is preliminary data.</text>
</comment>
<reference evidence="9 10" key="1">
    <citation type="submission" date="2015-12" db="EMBL/GenBank/DDBJ databases">
        <title>The genome of Folsomia candida.</title>
        <authorList>
            <person name="Faddeeva A."/>
            <person name="Derks M.F."/>
            <person name="Anvar Y."/>
            <person name="Smit S."/>
            <person name="Van Straalen N."/>
            <person name="Roelofs D."/>
        </authorList>
    </citation>
    <scope>NUCLEOTIDE SEQUENCE [LARGE SCALE GENOMIC DNA]</scope>
    <source>
        <strain evidence="9 10">VU population</strain>
        <tissue evidence="9">Whole body</tissue>
    </source>
</reference>
<comment type="cofactor">
    <cofactor evidence="7">
        <name>heme</name>
        <dbReference type="ChEBI" id="CHEBI:30413"/>
    </cofactor>
</comment>
<dbReference type="PROSITE" id="PS51402">
    <property type="entry name" value="CATALASE_3"/>
    <property type="match status" value="1"/>
</dbReference>
<dbReference type="OMA" id="HIEGFGV"/>
<dbReference type="AlphaFoldDB" id="A0A226EDR5"/>
<dbReference type="STRING" id="158441.A0A226EDR5"/>
<dbReference type="Gene3D" id="2.40.180.10">
    <property type="entry name" value="Catalase core domain"/>
    <property type="match status" value="1"/>
</dbReference>
<feature type="binding site" description="axial binding residue" evidence="7">
    <location>
        <position position="376"/>
    </location>
    <ligand>
        <name>heme</name>
        <dbReference type="ChEBI" id="CHEBI:30413"/>
    </ligand>
    <ligandPart>
        <name>Fe</name>
        <dbReference type="ChEBI" id="CHEBI:18248"/>
    </ligandPart>
</feature>
<keyword evidence="10" id="KW-1185">Reference proteome</keyword>
<keyword evidence="5" id="KW-0560">Oxidoreductase</keyword>